<evidence type="ECO:0000313" key="10">
    <source>
        <dbReference type="EMBL" id="KAJ3844177.1"/>
    </source>
</evidence>
<feature type="compositionally biased region" description="Polar residues" evidence="8">
    <location>
        <begin position="292"/>
        <end position="311"/>
    </location>
</feature>
<evidence type="ECO:0000256" key="3">
    <source>
        <dbReference type="ARBA" id="ARBA00022816"/>
    </source>
</evidence>
<evidence type="ECO:0000256" key="6">
    <source>
        <dbReference type="ARBA" id="ARBA00023132"/>
    </source>
</evidence>
<feature type="compositionally biased region" description="Gly residues" evidence="8">
    <location>
        <begin position="390"/>
        <end position="399"/>
    </location>
</feature>
<feature type="compositionally biased region" description="Polar residues" evidence="8">
    <location>
        <begin position="102"/>
        <end position="149"/>
    </location>
</feature>
<keyword evidence="11" id="KW-1185">Reference proteome</keyword>
<protein>
    <recommendedName>
        <fullName evidence="9">RanBD1 domain-containing protein</fullName>
    </recommendedName>
</protein>
<dbReference type="InterPro" id="IPR011993">
    <property type="entry name" value="PH-like_dom_sf"/>
</dbReference>
<evidence type="ECO:0000256" key="4">
    <source>
        <dbReference type="ARBA" id="ARBA00022927"/>
    </source>
</evidence>
<feature type="compositionally biased region" description="Low complexity" evidence="8">
    <location>
        <begin position="263"/>
        <end position="284"/>
    </location>
</feature>
<proteinExistence type="predicted"/>
<evidence type="ECO:0000256" key="7">
    <source>
        <dbReference type="ARBA" id="ARBA00023242"/>
    </source>
</evidence>
<keyword evidence="2" id="KW-0813">Transport</keyword>
<dbReference type="InterPro" id="IPR015007">
    <property type="entry name" value="NUP2/50/61"/>
</dbReference>
<comment type="caution">
    <text evidence="10">The sequence shown here is derived from an EMBL/GenBank/DDBJ whole genome shotgun (WGS) entry which is preliminary data.</text>
</comment>
<keyword evidence="3" id="KW-0509">mRNA transport</keyword>
<name>A0AA38PJM5_9AGAR</name>
<feature type="region of interest" description="Disordered" evidence="8">
    <location>
        <begin position="1"/>
        <end position="150"/>
    </location>
</feature>
<keyword evidence="6" id="KW-0906">Nuclear pore complex</keyword>
<evidence type="ECO:0000256" key="2">
    <source>
        <dbReference type="ARBA" id="ARBA00022448"/>
    </source>
</evidence>
<feature type="domain" description="RanBD1" evidence="9">
    <location>
        <begin position="486"/>
        <end position="559"/>
    </location>
</feature>
<evidence type="ECO:0000256" key="8">
    <source>
        <dbReference type="SAM" id="MobiDB-lite"/>
    </source>
</evidence>
<feature type="compositionally biased region" description="Basic and acidic residues" evidence="8">
    <location>
        <begin position="198"/>
        <end position="209"/>
    </location>
</feature>
<feature type="region of interest" description="Disordered" evidence="8">
    <location>
        <begin position="198"/>
        <end position="225"/>
    </location>
</feature>
<dbReference type="InterPro" id="IPR053074">
    <property type="entry name" value="NPC_Nucleoporin"/>
</dbReference>
<feature type="compositionally biased region" description="Low complexity" evidence="8">
    <location>
        <begin position="210"/>
        <end position="225"/>
    </location>
</feature>
<evidence type="ECO:0000256" key="5">
    <source>
        <dbReference type="ARBA" id="ARBA00023010"/>
    </source>
</evidence>
<dbReference type="PANTHER" id="PTHR38697:SF1">
    <property type="entry name" value="NUCLEAR PORE COMPLEX PROTEIN SIMILAR TO S. CEREVISIAE NUP2 (EUROFUNG)"/>
    <property type="match status" value="1"/>
</dbReference>
<feature type="compositionally biased region" description="Basic and acidic residues" evidence="8">
    <location>
        <begin position="1"/>
        <end position="14"/>
    </location>
</feature>
<keyword evidence="7" id="KW-0539">Nucleus</keyword>
<dbReference type="SMART" id="SM00160">
    <property type="entry name" value="RanBD"/>
    <property type="match status" value="1"/>
</dbReference>
<reference evidence="10" key="1">
    <citation type="submission" date="2022-08" db="EMBL/GenBank/DDBJ databases">
        <authorList>
            <consortium name="DOE Joint Genome Institute"/>
            <person name="Min B."/>
            <person name="Riley R."/>
            <person name="Sierra-Patev S."/>
            <person name="Naranjo-Ortiz M."/>
            <person name="Looney B."/>
            <person name="Konkel Z."/>
            <person name="Slot J.C."/>
            <person name="Sakamoto Y."/>
            <person name="Steenwyk J.L."/>
            <person name="Rokas A."/>
            <person name="Carro J."/>
            <person name="Camarero S."/>
            <person name="Ferreira P."/>
            <person name="Molpeceres G."/>
            <person name="Ruiz-Duenas F.J."/>
            <person name="Serrano A."/>
            <person name="Henrissat B."/>
            <person name="Drula E."/>
            <person name="Hughes K.W."/>
            <person name="Mata J.L."/>
            <person name="Ishikawa N.K."/>
            <person name="Vargas-Isla R."/>
            <person name="Ushijima S."/>
            <person name="Smith C.A."/>
            <person name="Ahrendt S."/>
            <person name="Andreopoulos W."/>
            <person name="He G."/>
            <person name="Labutti K."/>
            <person name="Lipzen A."/>
            <person name="Ng V."/>
            <person name="Sandor L."/>
            <person name="Barry K."/>
            <person name="Martinez A.T."/>
            <person name="Xiao Y."/>
            <person name="Gibbons J.G."/>
            <person name="Terashima K."/>
            <person name="Hibbett D.S."/>
            <person name="Grigoriev I.V."/>
        </authorList>
    </citation>
    <scope>NUCLEOTIDE SEQUENCE</scope>
    <source>
        <strain evidence="10">TFB9207</strain>
    </source>
</reference>
<dbReference type="PANTHER" id="PTHR38697">
    <property type="entry name" value="NUCLEAR PORE COMPLEX PROTEIN SIMILAR TO S. CEREVISIAE NUP2 (EUROFUNG)"/>
    <property type="match status" value="1"/>
</dbReference>
<dbReference type="CDD" id="cd13170">
    <property type="entry name" value="RanBD_NUP50"/>
    <property type="match status" value="1"/>
</dbReference>
<dbReference type="AlphaFoldDB" id="A0AA38PJM5"/>
<keyword evidence="4" id="KW-0653">Protein transport</keyword>
<feature type="compositionally biased region" description="Basic and acidic residues" evidence="8">
    <location>
        <begin position="447"/>
        <end position="459"/>
    </location>
</feature>
<gene>
    <name evidence="10" type="ORF">F5878DRAFT_172275</name>
</gene>
<evidence type="ECO:0000256" key="1">
    <source>
        <dbReference type="ARBA" id="ARBA00004567"/>
    </source>
</evidence>
<feature type="region of interest" description="Disordered" evidence="8">
    <location>
        <begin position="243"/>
        <end position="495"/>
    </location>
</feature>
<comment type="subcellular location">
    <subcellularLocation>
        <location evidence="1">Nucleus</location>
        <location evidence="1">Nuclear pore complex</location>
    </subcellularLocation>
</comment>
<dbReference type="GO" id="GO:0051028">
    <property type="term" value="P:mRNA transport"/>
    <property type="evidence" value="ECO:0007669"/>
    <property type="project" value="UniProtKB-KW"/>
</dbReference>
<dbReference type="SUPFAM" id="SSF50729">
    <property type="entry name" value="PH domain-like"/>
    <property type="match status" value="1"/>
</dbReference>
<feature type="compositionally biased region" description="Low complexity" evidence="8">
    <location>
        <begin position="51"/>
        <end position="67"/>
    </location>
</feature>
<dbReference type="GO" id="GO:0005643">
    <property type="term" value="C:nuclear pore"/>
    <property type="evidence" value="ECO:0007669"/>
    <property type="project" value="UniProtKB-SubCell"/>
</dbReference>
<dbReference type="InterPro" id="IPR000156">
    <property type="entry name" value="Ran_bind_dom"/>
</dbReference>
<dbReference type="Gene3D" id="2.30.29.30">
    <property type="entry name" value="Pleckstrin-homology domain (PH domain)/Phosphotyrosine-binding domain (PTB)"/>
    <property type="match status" value="1"/>
</dbReference>
<dbReference type="Pfam" id="PF00638">
    <property type="entry name" value="Ran_BP1"/>
    <property type="match status" value="1"/>
</dbReference>
<keyword evidence="5" id="KW-0811">Translocation</keyword>
<evidence type="ECO:0000313" key="11">
    <source>
        <dbReference type="Proteomes" id="UP001163846"/>
    </source>
</evidence>
<dbReference type="PROSITE" id="PS50196">
    <property type="entry name" value="RANBD1"/>
    <property type="match status" value="1"/>
</dbReference>
<organism evidence="10 11">
    <name type="scientific">Lentinula raphanica</name>
    <dbReference type="NCBI Taxonomy" id="153919"/>
    <lineage>
        <taxon>Eukaryota</taxon>
        <taxon>Fungi</taxon>
        <taxon>Dikarya</taxon>
        <taxon>Basidiomycota</taxon>
        <taxon>Agaricomycotina</taxon>
        <taxon>Agaricomycetes</taxon>
        <taxon>Agaricomycetidae</taxon>
        <taxon>Agaricales</taxon>
        <taxon>Marasmiineae</taxon>
        <taxon>Omphalotaceae</taxon>
        <taxon>Lentinula</taxon>
    </lineage>
</organism>
<dbReference type="Proteomes" id="UP001163846">
    <property type="component" value="Unassembled WGS sequence"/>
</dbReference>
<accession>A0AA38PJM5</accession>
<dbReference type="Pfam" id="PF08911">
    <property type="entry name" value="NUP50"/>
    <property type="match status" value="1"/>
</dbReference>
<feature type="compositionally biased region" description="Low complexity" evidence="8">
    <location>
        <begin position="369"/>
        <end position="389"/>
    </location>
</feature>
<feature type="compositionally biased region" description="Low complexity" evidence="8">
    <location>
        <begin position="341"/>
        <end position="354"/>
    </location>
</feature>
<sequence>MKRGAEKQLTKNDRDDDDTEYGGQGQVGLQKAEDSVLATRKMKGLPKRAGSITSSPSSDSTTASRPTFPFGTGSGSSFQFTPPVSPFPSSNSTPTSPFAKPTVSSSASNTAKTFSNLLGSIPEPQSSSSVFNPAPLTSQPTLPDVSGSNDDPAFEYYKSLRGLNASITTAITRAIERDPFADISFLLERYRTFRSNVQKEYDEKTKMDDSSSSASLSTASVGSFSMPTPPTSFSGFGAKLAESASSSKSGSGGFTPKLDSAKSSSSPFSFPSTTPSSTSSFSFPPAGPIATPFSNAGSIANPFSSPSSKPSEATPKPAESSTTTTTTSLFGPKGSSSNTAFSFGTPPSTSGSTPNLFGAPPSPSIFGMPSSTAASTSSPFGTSGTTSKFGGFGGFGGAGKSSPPAGSLGNPVGFGFGSPSKPAGSSGFSFAKPPSTSSQITEDGADKEEMAEADEKADGGEEVQTETNPDPAAGSKSLFGVNPHDEEGEGEENEETLHAIRSKAFRMQKDDKGASGWADLGTGILRLKKHKETGQRRLLLRNSNTGKIIINFNLYTGLKPTVNKKALMFVGHEGGVSQTYNLRTKTEDQAVELKTVLDREIAFVKAKQQDG</sequence>
<dbReference type="EMBL" id="MU805959">
    <property type="protein sequence ID" value="KAJ3844177.1"/>
    <property type="molecule type" value="Genomic_DNA"/>
</dbReference>
<dbReference type="GO" id="GO:0015031">
    <property type="term" value="P:protein transport"/>
    <property type="evidence" value="ECO:0007669"/>
    <property type="project" value="UniProtKB-KW"/>
</dbReference>
<feature type="compositionally biased region" description="Low complexity" evidence="8">
    <location>
        <begin position="76"/>
        <end position="98"/>
    </location>
</feature>
<evidence type="ECO:0000259" key="9">
    <source>
        <dbReference type="PROSITE" id="PS50196"/>
    </source>
</evidence>